<feature type="transmembrane region" description="Helical" evidence="1">
    <location>
        <begin position="141"/>
        <end position="160"/>
    </location>
</feature>
<evidence type="ECO:0000256" key="1">
    <source>
        <dbReference type="SAM" id="Phobius"/>
    </source>
</evidence>
<accession>A0A1T4WRX7</accession>
<protein>
    <submittedName>
        <fullName evidence="2">Uncharacterized protein</fullName>
    </submittedName>
</protein>
<feature type="transmembrane region" description="Helical" evidence="1">
    <location>
        <begin position="56"/>
        <end position="77"/>
    </location>
</feature>
<gene>
    <name evidence="2" type="ORF">SAMN02745166_00585</name>
</gene>
<proteinExistence type="predicted"/>
<feature type="transmembrane region" description="Helical" evidence="1">
    <location>
        <begin position="108"/>
        <end position="129"/>
    </location>
</feature>
<dbReference type="EMBL" id="FUYE01000002">
    <property type="protein sequence ID" value="SKA80110.1"/>
    <property type="molecule type" value="Genomic_DNA"/>
</dbReference>
<evidence type="ECO:0000313" key="2">
    <source>
        <dbReference type="EMBL" id="SKA80110.1"/>
    </source>
</evidence>
<feature type="transmembrane region" description="Helical" evidence="1">
    <location>
        <begin position="83"/>
        <end position="101"/>
    </location>
</feature>
<sequence>MLTDLHNYLYHLEPTGGIPLKPTGVVLGLALLGSHLWAWLKADQARAFLKAFPRHYGWGVALLSVGFLWGMMCLFNMDMGEFFFLRKWFLMAVPIGFVLVLTQVKEFLAVRALGSLMLLAAGPVLAAAFLQPQVTRLLLPLLAYVWIIVGMFFVGMPYLMRDWIDWVLAKPVRWSLAVWSGVAYGALMLILAITTY</sequence>
<keyword evidence="3" id="KW-1185">Reference proteome</keyword>
<keyword evidence="1" id="KW-0472">Membrane</keyword>
<dbReference type="STRING" id="48467.SAMN02745166_00585"/>
<evidence type="ECO:0000313" key="3">
    <source>
        <dbReference type="Proteomes" id="UP000190774"/>
    </source>
</evidence>
<reference evidence="3" key="1">
    <citation type="submission" date="2017-02" db="EMBL/GenBank/DDBJ databases">
        <authorList>
            <person name="Varghese N."/>
            <person name="Submissions S."/>
        </authorList>
    </citation>
    <scope>NUCLEOTIDE SEQUENCE [LARGE SCALE GENOMIC DNA]</scope>
    <source>
        <strain evidence="3">ATCC 700200</strain>
    </source>
</reference>
<feature type="transmembrane region" description="Helical" evidence="1">
    <location>
        <begin position="172"/>
        <end position="193"/>
    </location>
</feature>
<dbReference type="Proteomes" id="UP000190774">
    <property type="component" value="Unassembled WGS sequence"/>
</dbReference>
<dbReference type="OrthoDB" id="199303at2"/>
<dbReference type="RefSeq" id="WP_078811814.1">
    <property type="nucleotide sequence ID" value="NZ_FUYE01000002.1"/>
</dbReference>
<keyword evidence="1" id="KW-0812">Transmembrane</keyword>
<organism evidence="2 3">
    <name type="scientific">Prosthecobacter debontii</name>
    <dbReference type="NCBI Taxonomy" id="48467"/>
    <lineage>
        <taxon>Bacteria</taxon>
        <taxon>Pseudomonadati</taxon>
        <taxon>Verrucomicrobiota</taxon>
        <taxon>Verrucomicrobiia</taxon>
        <taxon>Verrucomicrobiales</taxon>
        <taxon>Verrucomicrobiaceae</taxon>
        <taxon>Prosthecobacter</taxon>
    </lineage>
</organism>
<dbReference type="AlphaFoldDB" id="A0A1T4WRX7"/>
<keyword evidence="1" id="KW-1133">Transmembrane helix</keyword>
<name>A0A1T4WRX7_9BACT</name>